<evidence type="ECO:0000313" key="2">
    <source>
        <dbReference type="Proteomes" id="UP001278500"/>
    </source>
</evidence>
<evidence type="ECO:0000313" key="1">
    <source>
        <dbReference type="EMBL" id="KAK3340234.1"/>
    </source>
</evidence>
<proteinExistence type="predicted"/>
<name>A0AAE0MPJ9_9PEZI</name>
<reference evidence="1" key="2">
    <citation type="submission" date="2023-06" db="EMBL/GenBank/DDBJ databases">
        <authorList>
            <consortium name="Lawrence Berkeley National Laboratory"/>
            <person name="Haridas S."/>
            <person name="Hensen N."/>
            <person name="Bonometti L."/>
            <person name="Westerberg I."/>
            <person name="Brannstrom I.O."/>
            <person name="Guillou S."/>
            <person name="Cros-Aarteil S."/>
            <person name="Calhoun S."/>
            <person name="Kuo A."/>
            <person name="Mondo S."/>
            <person name="Pangilinan J."/>
            <person name="Riley R."/>
            <person name="Labutti K."/>
            <person name="Andreopoulos B."/>
            <person name="Lipzen A."/>
            <person name="Chen C."/>
            <person name="Yanf M."/>
            <person name="Daum C."/>
            <person name="Ng V."/>
            <person name="Clum A."/>
            <person name="Steindorff A."/>
            <person name="Ohm R."/>
            <person name="Martin F."/>
            <person name="Silar P."/>
            <person name="Natvig D."/>
            <person name="Lalanne C."/>
            <person name="Gautier V."/>
            <person name="Ament-Velasquez S.L."/>
            <person name="Kruys A."/>
            <person name="Hutchinson M.I."/>
            <person name="Powell A.J."/>
            <person name="Barry K."/>
            <person name="Miller A.N."/>
            <person name="Grigoriev I.V."/>
            <person name="Debuchy R."/>
            <person name="Gladieux P."/>
            <person name="Thoren M.H."/>
            <person name="Johannesson H."/>
        </authorList>
    </citation>
    <scope>NUCLEOTIDE SEQUENCE</scope>
    <source>
        <strain evidence="1">CBS 560.94</strain>
    </source>
</reference>
<gene>
    <name evidence="1" type="ORF">B0H65DRAFT_471682</name>
</gene>
<protein>
    <submittedName>
        <fullName evidence="1">Uncharacterized protein</fullName>
    </submittedName>
</protein>
<sequence length="158" mass="17643">MWNASVALLVSPSHRPTSSCLRARSSFPSSLSTDHDTHYLFCYHSQLIPLLSRHTPSVNHHTECTSLPLLLRTNLAGSCPASASFKCRRPSHHWRPRLQGSTSRSGVIHALRHKGTFWAVLSTSGLHHIPACRHICHILRTEPDVVFDRPLEVSSTKS</sequence>
<dbReference type="EMBL" id="JAUEPP010000006">
    <property type="protein sequence ID" value="KAK3340234.1"/>
    <property type="molecule type" value="Genomic_DNA"/>
</dbReference>
<comment type="caution">
    <text evidence="1">The sequence shown here is derived from an EMBL/GenBank/DDBJ whole genome shotgun (WGS) entry which is preliminary data.</text>
</comment>
<dbReference type="AlphaFoldDB" id="A0AAE0MPJ9"/>
<accession>A0AAE0MPJ9</accession>
<organism evidence="1 2">
    <name type="scientific">Neurospora tetraspora</name>
    <dbReference type="NCBI Taxonomy" id="94610"/>
    <lineage>
        <taxon>Eukaryota</taxon>
        <taxon>Fungi</taxon>
        <taxon>Dikarya</taxon>
        <taxon>Ascomycota</taxon>
        <taxon>Pezizomycotina</taxon>
        <taxon>Sordariomycetes</taxon>
        <taxon>Sordariomycetidae</taxon>
        <taxon>Sordariales</taxon>
        <taxon>Sordariaceae</taxon>
        <taxon>Neurospora</taxon>
    </lineage>
</organism>
<dbReference type="Proteomes" id="UP001278500">
    <property type="component" value="Unassembled WGS sequence"/>
</dbReference>
<reference evidence="1" key="1">
    <citation type="journal article" date="2023" name="Mol. Phylogenet. Evol.">
        <title>Genome-scale phylogeny and comparative genomics of the fungal order Sordariales.</title>
        <authorList>
            <person name="Hensen N."/>
            <person name="Bonometti L."/>
            <person name="Westerberg I."/>
            <person name="Brannstrom I.O."/>
            <person name="Guillou S."/>
            <person name="Cros-Aarteil S."/>
            <person name="Calhoun S."/>
            <person name="Haridas S."/>
            <person name="Kuo A."/>
            <person name="Mondo S."/>
            <person name="Pangilinan J."/>
            <person name="Riley R."/>
            <person name="LaButti K."/>
            <person name="Andreopoulos B."/>
            <person name="Lipzen A."/>
            <person name="Chen C."/>
            <person name="Yan M."/>
            <person name="Daum C."/>
            <person name="Ng V."/>
            <person name="Clum A."/>
            <person name="Steindorff A."/>
            <person name="Ohm R.A."/>
            <person name="Martin F."/>
            <person name="Silar P."/>
            <person name="Natvig D.O."/>
            <person name="Lalanne C."/>
            <person name="Gautier V."/>
            <person name="Ament-Velasquez S.L."/>
            <person name="Kruys A."/>
            <person name="Hutchinson M.I."/>
            <person name="Powell A.J."/>
            <person name="Barry K."/>
            <person name="Miller A.N."/>
            <person name="Grigoriev I.V."/>
            <person name="Debuchy R."/>
            <person name="Gladieux P."/>
            <person name="Hiltunen Thoren M."/>
            <person name="Johannesson H."/>
        </authorList>
    </citation>
    <scope>NUCLEOTIDE SEQUENCE</scope>
    <source>
        <strain evidence="1">CBS 560.94</strain>
    </source>
</reference>
<dbReference type="GeneID" id="87864267"/>
<dbReference type="RefSeq" id="XP_062679176.1">
    <property type="nucleotide sequence ID" value="XM_062827113.1"/>
</dbReference>
<keyword evidence="2" id="KW-1185">Reference proteome</keyword>